<evidence type="ECO:0000256" key="10">
    <source>
        <dbReference type="ARBA" id="ARBA00023004"/>
    </source>
</evidence>
<dbReference type="InterPro" id="IPR052168">
    <property type="entry name" value="Cytochrome_b561_oxidase"/>
</dbReference>
<comment type="caution">
    <text evidence="15">The sequence shown here is derived from an EMBL/GenBank/DDBJ whole genome shotgun (WGS) entry which is preliminary data.</text>
</comment>
<organism evidence="15 16">
    <name type="scientific">Defluviimonas salinarum</name>
    <dbReference type="NCBI Taxonomy" id="2992147"/>
    <lineage>
        <taxon>Bacteria</taxon>
        <taxon>Pseudomonadati</taxon>
        <taxon>Pseudomonadota</taxon>
        <taxon>Alphaproteobacteria</taxon>
        <taxon>Rhodobacterales</taxon>
        <taxon>Paracoccaceae</taxon>
        <taxon>Albidovulum</taxon>
    </lineage>
</organism>
<evidence type="ECO:0000256" key="3">
    <source>
        <dbReference type="ARBA" id="ARBA00022448"/>
    </source>
</evidence>
<dbReference type="InterPro" id="IPR011577">
    <property type="entry name" value="Cyt_b561_bac/Ni-Hgenase"/>
</dbReference>
<feature type="transmembrane region" description="Helical" evidence="13">
    <location>
        <begin position="93"/>
        <end position="115"/>
    </location>
</feature>
<dbReference type="Proteomes" id="UP001207582">
    <property type="component" value="Unassembled WGS sequence"/>
</dbReference>
<proteinExistence type="inferred from homology"/>
<dbReference type="SUPFAM" id="SSF81342">
    <property type="entry name" value="Transmembrane di-heme cytochromes"/>
    <property type="match status" value="1"/>
</dbReference>
<comment type="cofactor">
    <cofactor evidence="1">
        <name>heme b</name>
        <dbReference type="ChEBI" id="CHEBI:60344"/>
    </cofactor>
</comment>
<protein>
    <submittedName>
        <fullName evidence="15">Cytochrome b/b6 domain-containing protein</fullName>
    </submittedName>
</protein>
<keyword evidence="9 13" id="KW-1133">Transmembrane helix</keyword>
<keyword evidence="5" id="KW-0349">Heme</keyword>
<evidence type="ECO:0000256" key="7">
    <source>
        <dbReference type="ARBA" id="ARBA00022723"/>
    </source>
</evidence>
<evidence type="ECO:0000256" key="8">
    <source>
        <dbReference type="ARBA" id="ARBA00022982"/>
    </source>
</evidence>
<keyword evidence="8" id="KW-0249">Electron transport</keyword>
<evidence type="ECO:0000256" key="4">
    <source>
        <dbReference type="ARBA" id="ARBA00022475"/>
    </source>
</evidence>
<dbReference type="PANTHER" id="PTHR30529">
    <property type="entry name" value="CYTOCHROME B561"/>
    <property type="match status" value="1"/>
</dbReference>
<dbReference type="InterPro" id="IPR016174">
    <property type="entry name" value="Di-haem_cyt_TM"/>
</dbReference>
<keyword evidence="16" id="KW-1185">Reference proteome</keyword>
<comment type="subcellular location">
    <subcellularLocation>
        <location evidence="2">Cell membrane</location>
        <topology evidence="2">Multi-pass membrane protein</topology>
    </subcellularLocation>
</comment>
<evidence type="ECO:0000256" key="6">
    <source>
        <dbReference type="ARBA" id="ARBA00022692"/>
    </source>
</evidence>
<name>A0ABT3J3F7_9RHOB</name>
<dbReference type="Pfam" id="PF01292">
    <property type="entry name" value="Ni_hydr_CYTB"/>
    <property type="match status" value="1"/>
</dbReference>
<keyword evidence="3" id="KW-0813">Transport</keyword>
<comment type="similarity">
    <text evidence="12">Belongs to the cytochrome b561 family.</text>
</comment>
<feature type="domain" description="Cytochrome b561 bacterial/Ni-hydrogenase" evidence="14">
    <location>
        <begin position="11"/>
        <end position="187"/>
    </location>
</feature>
<gene>
    <name evidence="15" type="ORF">OM960_11450</name>
</gene>
<evidence type="ECO:0000313" key="15">
    <source>
        <dbReference type="EMBL" id="MCW3782205.1"/>
    </source>
</evidence>
<keyword evidence="7" id="KW-0479">Metal-binding</keyword>
<evidence type="ECO:0000256" key="2">
    <source>
        <dbReference type="ARBA" id="ARBA00004651"/>
    </source>
</evidence>
<keyword evidence="6 13" id="KW-0812">Transmembrane</keyword>
<keyword evidence="4" id="KW-1003">Cell membrane</keyword>
<evidence type="ECO:0000256" key="1">
    <source>
        <dbReference type="ARBA" id="ARBA00001970"/>
    </source>
</evidence>
<evidence type="ECO:0000256" key="9">
    <source>
        <dbReference type="ARBA" id="ARBA00022989"/>
    </source>
</evidence>
<evidence type="ECO:0000256" key="12">
    <source>
        <dbReference type="ARBA" id="ARBA00037975"/>
    </source>
</evidence>
<dbReference type="Gene3D" id="1.20.950.20">
    <property type="entry name" value="Transmembrane di-heme cytochromes, Chain C"/>
    <property type="match status" value="1"/>
</dbReference>
<reference evidence="15 16" key="1">
    <citation type="submission" date="2022-10" db="EMBL/GenBank/DDBJ databases">
        <title>Defluviimonas sp. CAU 1641 isolated from mud.</title>
        <authorList>
            <person name="Kim W."/>
        </authorList>
    </citation>
    <scope>NUCLEOTIDE SEQUENCE [LARGE SCALE GENOMIC DNA]</scope>
    <source>
        <strain evidence="15 16">CAU 1641</strain>
    </source>
</reference>
<sequence>MPRATATRHGFGRAARAFHWLCALAIVAAAALGLYMLRLPAGSETEVAAVYRAFSAHKTLGIVALALILARLSWTLRHPGPGPLHPARRVETFLADLVHWILWGAMLALPVTGWLHHSAAPGFAPILWPFGQSLPLVSADEARALEWRTLHRAASWLLYGALALHILGALKHALVDRDATLARMVTGNGPPVAPARAGRYAAILAAALWTATIAVSLRLAPEPEPDPFGALNGLDSLDGIDGFGEPVLPGSAPLQ</sequence>
<feature type="transmembrane region" description="Helical" evidence="13">
    <location>
        <begin position="17"/>
        <end position="37"/>
    </location>
</feature>
<evidence type="ECO:0000256" key="11">
    <source>
        <dbReference type="ARBA" id="ARBA00023136"/>
    </source>
</evidence>
<evidence type="ECO:0000313" key="16">
    <source>
        <dbReference type="Proteomes" id="UP001207582"/>
    </source>
</evidence>
<keyword evidence="11 13" id="KW-0472">Membrane</keyword>
<dbReference type="RefSeq" id="WP_264772040.1">
    <property type="nucleotide sequence ID" value="NZ_JAPDOG010000009.1"/>
</dbReference>
<evidence type="ECO:0000256" key="13">
    <source>
        <dbReference type="SAM" id="Phobius"/>
    </source>
</evidence>
<feature type="transmembrane region" description="Helical" evidence="13">
    <location>
        <begin position="49"/>
        <end position="72"/>
    </location>
</feature>
<keyword evidence="10" id="KW-0408">Iron</keyword>
<dbReference type="EMBL" id="JAPDOG010000009">
    <property type="protein sequence ID" value="MCW3782205.1"/>
    <property type="molecule type" value="Genomic_DNA"/>
</dbReference>
<evidence type="ECO:0000259" key="14">
    <source>
        <dbReference type="Pfam" id="PF01292"/>
    </source>
</evidence>
<dbReference type="PANTHER" id="PTHR30529:SF7">
    <property type="entry name" value="CYTOCHROME B561 BACTERIAL_NI-HYDROGENASE DOMAIN-CONTAINING PROTEIN"/>
    <property type="match status" value="1"/>
</dbReference>
<feature type="transmembrane region" description="Helical" evidence="13">
    <location>
        <begin position="156"/>
        <end position="174"/>
    </location>
</feature>
<evidence type="ECO:0000256" key="5">
    <source>
        <dbReference type="ARBA" id="ARBA00022617"/>
    </source>
</evidence>
<accession>A0ABT3J3F7</accession>